<comment type="caution">
    <text evidence="1">The sequence shown here is derived from an EMBL/GenBank/DDBJ whole genome shotgun (WGS) entry which is preliminary data.</text>
</comment>
<dbReference type="EMBL" id="MU267898">
    <property type="protein sequence ID" value="KAH7907510.1"/>
    <property type="molecule type" value="Genomic_DNA"/>
</dbReference>
<reference evidence="1" key="1">
    <citation type="journal article" date="2021" name="New Phytol.">
        <title>Evolutionary innovations through gain and loss of genes in the ectomycorrhizal Boletales.</title>
        <authorList>
            <person name="Wu G."/>
            <person name="Miyauchi S."/>
            <person name="Morin E."/>
            <person name="Kuo A."/>
            <person name="Drula E."/>
            <person name="Varga T."/>
            <person name="Kohler A."/>
            <person name="Feng B."/>
            <person name="Cao Y."/>
            <person name="Lipzen A."/>
            <person name="Daum C."/>
            <person name="Hundley H."/>
            <person name="Pangilinan J."/>
            <person name="Johnson J."/>
            <person name="Barry K."/>
            <person name="LaButti K."/>
            <person name="Ng V."/>
            <person name="Ahrendt S."/>
            <person name="Min B."/>
            <person name="Choi I.G."/>
            <person name="Park H."/>
            <person name="Plett J.M."/>
            <person name="Magnuson J."/>
            <person name="Spatafora J.W."/>
            <person name="Nagy L.G."/>
            <person name="Henrissat B."/>
            <person name="Grigoriev I.V."/>
            <person name="Yang Z.L."/>
            <person name="Xu J."/>
            <person name="Martin F.M."/>
        </authorList>
    </citation>
    <scope>NUCLEOTIDE SEQUENCE</scope>
    <source>
        <strain evidence="1">ATCC 28755</strain>
    </source>
</reference>
<evidence type="ECO:0000313" key="1">
    <source>
        <dbReference type="EMBL" id="KAH7907510.1"/>
    </source>
</evidence>
<organism evidence="1 2">
    <name type="scientific">Hygrophoropsis aurantiaca</name>
    <dbReference type="NCBI Taxonomy" id="72124"/>
    <lineage>
        <taxon>Eukaryota</taxon>
        <taxon>Fungi</taxon>
        <taxon>Dikarya</taxon>
        <taxon>Basidiomycota</taxon>
        <taxon>Agaricomycotina</taxon>
        <taxon>Agaricomycetes</taxon>
        <taxon>Agaricomycetidae</taxon>
        <taxon>Boletales</taxon>
        <taxon>Coniophorineae</taxon>
        <taxon>Hygrophoropsidaceae</taxon>
        <taxon>Hygrophoropsis</taxon>
    </lineage>
</organism>
<sequence>MSQAYQFDEPNTIGGAGPLVIGYSLSFGLMGFLTLQIYIYFKRFSTDPKGLKAFVWVLFITELLVSGFTLHGFWVGATSFSLVDIIGILPTASGAVPKVLWSLKALACFTGFASFITHGFFCWRIWCLKRSCLITIFVMMISLLQFSMVAYGGIMYGLCPTLTVESELVSGEYLSDINVHSDFEFFIPIWLGGSLVCDTIITVYMTIILRQEGAKTSFQSTKSLTTKLIKLTIETGLVTTLAAVIELILATAMSQTVWHLAIFYTISKLYANCVLANLNSRQSLREGDHATFLSSFRVNTNNGGLITDEQPHVLKIMKPIETDVEMDPSLEHEHSGPLAYRCSPNQ</sequence>
<evidence type="ECO:0000313" key="2">
    <source>
        <dbReference type="Proteomes" id="UP000790377"/>
    </source>
</evidence>
<name>A0ACB8A1U5_9AGAM</name>
<keyword evidence="2" id="KW-1185">Reference proteome</keyword>
<gene>
    <name evidence="1" type="ORF">BJ138DRAFT_1116635</name>
</gene>
<accession>A0ACB8A1U5</accession>
<protein>
    <submittedName>
        <fullName evidence="1">Uncharacterized protein</fullName>
    </submittedName>
</protein>
<proteinExistence type="predicted"/>
<dbReference type="Proteomes" id="UP000790377">
    <property type="component" value="Unassembled WGS sequence"/>
</dbReference>